<protein>
    <submittedName>
        <fullName evidence="1">Os08g0132900 protein</fullName>
    </submittedName>
</protein>
<organism evidence="1 2">
    <name type="scientific">Oryza sativa subsp. japonica</name>
    <name type="common">Rice</name>
    <dbReference type="NCBI Taxonomy" id="39947"/>
    <lineage>
        <taxon>Eukaryota</taxon>
        <taxon>Viridiplantae</taxon>
        <taxon>Streptophyta</taxon>
        <taxon>Embryophyta</taxon>
        <taxon>Tracheophyta</taxon>
        <taxon>Spermatophyta</taxon>
        <taxon>Magnoliopsida</taxon>
        <taxon>Liliopsida</taxon>
        <taxon>Poales</taxon>
        <taxon>Poaceae</taxon>
        <taxon>BOP clade</taxon>
        <taxon>Oryzoideae</taxon>
        <taxon>Oryzeae</taxon>
        <taxon>Oryzinae</taxon>
        <taxon>Oryza</taxon>
        <taxon>Oryza sativa</taxon>
    </lineage>
</organism>
<accession>A0A0P0XBE8</accession>
<reference evidence="2" key="1">
    <citation type="journal article" date="2005" name="Nature">
        <title>The map-based sequence of the rice genome.</title>
        <authorList>
            <consortium name="International rice genome sequencing project (IRGSP)"/>
            <person name="Matsumoto T."/>
            <person name="Wu J."/>
            <person name="Kanamori H."/>
            <person name="Katayose Y."/>
            <person name="Fujisawa M."/>
            <person name="Namiki N."/>
            <person name="Mizuno H."/>
            <person name="Yamamoto K."/>
            <person name="Antonio B.A."/>
            <person name="Baba T."/>
            <person name="Sakata K."/>
            <person name="Nagamura Y."/>
            <person name="Aoki H."/>
            <person name="Arikawa K."/>
            <person name="Arita K."/>
            <person name="Bito T."/>
            <person name="Chiden Y."/>
            <person name="Fujitsuka N."/>
            <person name="Fukunaka R."/>
            <person name="Hamada M."/>
            <person name="Harada C."/>
            <person name="Hayashi A."/>
            <person name="Hijishita S."/>
            <person name="Honda M."/>
            <person name="Hosokawa S."/>
            <person name="Ichikawa Y."/>
            <person name="Idonuma A."/>
            <person name="Iijima M."/>
            <person name="Ikeda M."/>
            <person name="Ikeno M."/>
            <person name="Ito K."/>
            <person name="Ito S."/>
            <person name="Ito T."/>
            <person name="Ito Y."/>
            <person name="Ito Y."/>
            <person name="Iwabuchi A."/>
            <person name="Kamiya K."/>
            <person name="Karasawa W."/>
            <person name="Kurita K."/>
            <person name="Katagiri S."/>
            <person name="Kikuta A."/>
            <person name="Kobayashi H."/>
            <person name="Kobayashi N."/>
            <person name="Machita K."/>
            <person name="Maehara T."/>
            <person name="Masukawa M."/>
            <person name="Mizubayashi T."/>
            <person name="Mukai Y."/>
            <person name="Nagasaki H."/>
            <person name="Nagata Y."/>
            <person name="Naito S."/>
            <person name="Nakashima M."/>
            <person name="Nakama Y."/>
            <person name="Nakamichi Y."/>
            <person name="Nakamura M."/>
            <person name="Meguro A."/>
            <person name="Negishi M."/>
            <person name="Ohta I."/>
            <person name="Ohta T."/>
            <person name="Okamoto M."/>
            <person name="Ono N."/>
            <person name="Saji S."/>
            <person name="Sakaguchi M."/>
            <person name="Sakai K."/>
            <person name="Shibata M."/>
            <person name="Shimokawa T."/>
            <person name="Song J."/>
            <person name="Takazaki Y."/>
            <person name="Terasawa K."/>
            <person name="Tsugane M."/>
            <person name="Tsuji K."/>
            <person name="Ueda S."/>
            <person name="Waki K."/>
            <person name="Yamagata H."/>
            <person name="Yamamoto M."/>
            <person name="Yamamoto S."/>
            <person name="Yamane H."/>
            <person name="Yoshiki S."/>
            <person name="Yoshihara R."/>
            <person name="Yukawa K."/>
            <person name="Zhong H."/>
            <person name="Yano M."/>
            <person name="Yuan Q."/>
            <person name="Ouyang S."/>
            <person name="Liu J."/>
            <person name="Jones K.M."/>
            <person name="Gansberger K."/>
            <person name="Moffat K."/>
            <person name="Hill J."/>
            <person name="Bera J."/>
            <person name="Fadrosh D."/>
            <person name="Jin S."/>
            <person name="Johri S."/>
            <person name="Kim M."/>
            <person name="Overton L."/>
            <person name="Reardon M."/>
            <person name="Tsitrin T."/>
            <person name="Vuong H."/>
            <person name="Weaver B."/>
            <person name="Ciecko A."/>
            <person name="Tallon L."/>
            <person name="Jackson J."/>
            <person name="Pai G."/>
            <person name="Aken S.V."/>
            <person name="Utterback T."/>
            <person name="Reidmuller S."/>
            <person name="Feldblyum T."/>
            <person name="Hsiao J."/>
            <person name="Zismann V."/>
            <person name="Iobst S."/>
            <person name="de Vazeille A.R."/>
            <person name="Buell C.R."/>
            <person name="Ying K."/>
            <person name="Li Y."/>
            <person name="Lu T."/>
            <person name="Huang Y."/>
            <person name="Zhao Q."/>
            <person name="Feng Q."/>
            <person name="Zhang L."/>
            <person name="Zhu J."/>
            <person name="Weng Q."/>
            <person name="Mu J."/>
            <person name="Lu Y."/>
            <person name="Fan D."/>
            <person name="Liu Y."/>
            <person name="Guan J."/>
            <person name="Zhang Y."/>
            <person name="Yu S."/>
            <person name="Liu X."/>
            <person name="Zhang Y."/>
            <person name="Hong G."/>
            <person name="Han B."/>
            <person name="Choisne N."/>
            <person name="Demange N."/>
            <person name="Orjeda G."/>
            <person name="Samain S."/>
            <person name="Cattolico L."/>
            <person name="Pelletier E."/>
            <person name="Couloux A."/>
            <person name="Segurens B."/>
            <person name="Wincker P."/>
            <person name="D'Hont A."/>
            <person name="Scarpelli C."/>
            <person name="Weissenbach J."/>
            <person name="Salanoubat M."/>
            <person name="Quetier F."/>
            <person name="Yu Y."/>
            <person name="Kim H.R."/>
            <person name="Rambo T."/>
            <person name="Currie J."/>
            <person name="Collura K."/>
            <person name="Luo M."/>
            <person name="Yang T."/>
            <person name="Ammiraju J.S.S."/>
            <person name="Engler F."/>
            <person name="Soderlund C."/>
            <person name="Wing R.A."/>
            <person name="Palmer L.E."/>
            <person name="de la Bastide M."/>
            <person name="Spiegel L."/>
            <person name="Nascimento L."/>
            <person name="Zutavern T."/>
            <person name="O'Shaughnessy A."/>
            <person name="Dike S."/>
            <person name="Dedhia N."/>
            <person name="Preston R."/>
            <person name="Balija V."/>
            <person name="McCombie W.R."/>
            <person name="Chow T."/>
            <person name="Chen H."/>
            <person name="Chung M."/>
            <person name="Chen C."/>
            <person name="Shaw J."/>
            <person name="Wu H."/>
            <person name="Hsiao K."/>
            <person name="Chao Y."/>
            <person name="Chu M."/>
            <person name="Cheng C."/>
            <person name="Hour A."/>
            <person name="Lee P."/>
            <person name="Lin S."/>
            <person name="Lin Y."/>
            <person name="Liou J."/>
            <person name="Liu S."/>
            <person name="Hsing Y."/>
            <person name="Raghuvanshi S."/>
            <person name="Mohanty A."/>
            <person name="Bharti A.K."/>
            <person name="Gaur A."/>
            <person name="Gupta V."/>
            <person name="Kumar D."/>
            <person name="Ravi V."/>
            <person name="Vij S."/>
            <person name="Kapur A."/>
            <person name="Khurana P."/>
            <person name="Khurana P."/>
            <person name="Khurana J.P."/>
            <person name="Tyagi A.K."/>
            <person name="Gaikwad K."/>
            <person name="Singh A."/>
            <person name="Dalal V."/>
            <person name="Srivastava S."/>
            <person name="Dixit A."/>
            <person name="Pal A.K."/>
            <person name="Ghazi I.A."/>
            <person name="Yadav M."/>
            <person name="Pandit A."/>
            <person name="Bhargava A."/>
            <person name="Sureshbabu K."/>
            <person name="Batra K."/>
            <person name="Sharma T.R."/>
            <person name="Mohapatra T."/>
            <person name="Singh N.K."/>
            <person name="Messing J."/>
            <person name="Nelson A.B."/>
            <person name="Fuks G."/>
            <person name="Kavchok S."/>
            <person name="Keizer G."/>
            <person name="Linton E."/>
            <person name="Llaca V."/>
            <person name="Song R."/>
            <person name="Tanyolac B."/>
            <person name="Young S."/>
            <person name="Ho-Il K."/>
            <person name="Hahn J.H."/>
            <person name="Sangsakoo G."/>
            <person name="Vanavichit A."/>
            <person name="de Mattos Luiz.A.T."/>
            <person name="Zimmer P.D."/>
            <person name="Malone G."/>
            <person name="Dellagostin O."/>
            <person name="de Oliveira A.C."/>
            <person name="Bevan M."/>
            <person name="Bancroft I."/>
            <person name="Minx P."/>
            <person name="Cordum H."/>
            <person name="Wilson R."/>
            <person name="Cheng Z."/>
            <person name="Jin W."/>
            <person name="Jiang J."/>
            <person name="Leong S.A."/>
            <person name="Iwama H."/>
            <person name="Gojobori T."/>
            <person name="Itoh T."/>
            <person name="Niimura Y."/>
            <person name="Fujii Y."/>
            <person name="Habara T."/>
            <person name="Sakai H."/>
            <person name="Sato Y."/>
            <person name="Wilson G."/>
            <person name="Kumar K."/>
            <person name="McCouch S."/>
            <person name="Juretic N."/>
            <person name="Hoen D."/>
            <person name="Wright S."/>
            <person name="Bruskiewich R."/>
            <person name="Bureau T."/>
            <person name="Miyao A."/>
            <person name="Hirochika H."/>
            <person name="Nishikawa T."/>
            <person name="Kadowaki K."/>
            <person name="Sugiura M."/>
            <person name="Burr B."/>
            <person name="Sasaki T."/>
        </authorList>
    </citation>
    <scope>NUCLEOTIDE SEQUENCE [LARGE SCALE GENOMIC DNA]</scope>
    <source>
        <strain evidence="2">cv. Nipponbare</strain>
    </source>
</reference>
<evidence type="ECO:0000313" key="1">
    <source>
        <dbReference type="EMBL" id="BAT03716.1"/>
    </source>
</evidence>
<gene>
    <name evidence="1" type="ordered locus">Os08g0132900</name>
    <name evidence="1" type="ORF">OSNPB_080132900</name>
</gene>
<name>A0A0P0XBE8_ORYSJ</name>
<evidence type="ECO:0000313" key="2">
    <source>
        <dbReference type="Proteomes" id="UP000059680"/>
    </source>
</evidence>
<dbReference type="AlphaFoldDB" id="A0A0P0XBE8"/>
<keyword evidence="2" id="KW-1185">Reference proteome</keyword>
<dbReference type="EMBL" id="AP014964">
    <property type="protein sequence ID" value="BAT03716.1"/>
    <property type="molecule type" value="Genomic_DNA"/>
</dbReference>
<proteinExistence type="predicted"/>
<reference evidence="1 2" key="2">
    <citation type="journal article" date="2013" name="Plant Cell Physiol.">
        <title>Rice Annotation Project Database (RAP-DB): an integrative and interactive database for rice genomics.</title>
        <authorList>
            <person name="Sakai H."/>
            <person name="Lee S.S."/>
            <person name="Tanaka T."/>
            <person name="Numa H."/>
            <person name="Kim J."/>
            <person name="Kawahara Y."/>
            <person name="Wakimoto H."/>
            <person name="Yang C.C."/>
            <person name="Iwamoto M."/>
            <person name="Abe T."/>
            <person name="Yamada Y."/>
            <person name="Muto A."/>
            <person name="Inokuchi H."/>
            <person name="Ikemura T."/>
            <person name="Matsumoto T."/>
            <person name="Sasaki T."/>
            <person name="Itoh T."/>
        </authorList>
    </citation>
    <scope>NUCLEOTIDE SEQUENCE [LARGE SCALE GENOMIC DNA]</scope>
    <source>
        <strain evidence="2">cv. Nipponbare</strain>
    </source>
</reference>
<sequence>MEIRKEGGGGQWRMAWAERAARTAARWREGGRRSMADEEAWLSSTECEAESGEDEHGKGVAYEIGAAASGGSETAGSRGSHRGCLRCDEWRARRGGEMDGDLTVMNRRMPVASAAERWLNGETTMD</sequence>
<reference evidence="1 2" key="3">
    <citation type="journal article" date="2013" name="Rice">
        <title>Improvement of the Oryza sativa Nipponbare reference genome using next generation sequence and optical map data.</title>
        <authorList>
            <person name="Kawahara Y."/>
            <person name="de la Bastide M."/>
            <person name="Hamilton J.P."/>
            <person name="Kanamori H."/>
            <person name="McCombie W.R."/>
            <person name="Ouyang S."/>
            <person name="Schwartz D.C."/>
            <person name="Tanaka T."/>
            <person name="Wu J."/>
            <person name="Zhou S."/>
            <person name="Childs K.L."/>
            <person name="Davidson R.M."/>
            <person name="Lin H."/>
            <person name="Quesada-Ocampo L."/>
            <person name="Vaillancourt B."/>
            <person name="Sakai H."/>
            <person name="Lee S.S."/>
            <person name="Kim J."/>
            <person name="Numa H."/>
            <person name="Itoh T."/>
            <person name="Buell C.R."/>
            <person name="Matsumoto T."/>
        </authorList>
    </citation>
    <scope>NUCLEOTIDE SEQUENCE [LARGE SCALE GENOMIC DNA]</scope>
    <source>
        <strain evidence="2">cv. Nipponbare</strain>
    </source>
</reference>
<dbReference type="InParanoid" id="A0A0P0XBE8"/>
<dbReference type="Proteomes" id="UP000059680">
    <property type="component" value="Chromosome 8"/>
</dbReference>
<dbReference type="PaxDb" id="39947-A0A0P0XBE8"/>